<accession>A0A235BQ36</accession>
<evidence type="ECO:0000313" key="2">
    <source>
        <dbReference type="EMBL" id="OYD14312.1"/>
    </source>
</evidence>
<sequence>MYISSVSRRIFSYSVIFALALLASTCAFKEMGFTILSDEVGGLDKGSPVFLDSTEIGRVTGMEARDGKTAVKVHIFGEYKDRIKEKSAFYILGSGDETHVQIQVLDEDSPNLKSDITVEGSPEYMYWMREGARKIEEWMGEGMEKTREFLESDEWREFKEKIGKEIDRAKKKGEEEFKKQLPELKEEAGKFYEEAQELGEKTGKRAKAYIDSLLKEMEEEDLRSEELKKKDKSTTR</sequence>
<gene>
    <name evidence="2" type="ORF">CH333_08325</name>
</gene>
<dbReference type="Proteomes" id="UP000215215">
    <property type="component" value="Unassembled WGS sequence"/>
</dbReference>
<dbReference type="EMBL" id="NOZQ01000189">
    <property type="protein sequence ID" value="OYD14312.1"/>
    <property type="molecule type" value="Genomic_DNA"/>
</dbReference>
<organism evidence="2 3">
    <name type="scientific">candidate division WOR-3 bacterium JGI_Cruoil_03_44_89</name>
    <dbReference type="NCBI Taxonomy" id="1973748"/>
    <lineage>
        <taxon>Bacteria</taxon>
        <taxon>Bacteria division WOR-3</taxon>
    </lineage>
</organism>
<dbReference type="Pfam" id="PF02470">
    <property type="entry name" value="MlaD"/>
    <property type="match status" value="1"/>
</dbReference>
<proteinExistence type="predicted"/>
<evidence type="ECO:0000259" key="1">
    <source>
        <dbReference type="Pfam" id="PF02470"/>
    </source>
</evidence>
<dbReference type="AlphaFoldDB" id="A0A235BQ36"/>
<dbReference type="InterPro" id="IPR003399">
    <property type="entry name" value="Mce/MlaD"/>
</dbReference>
<evidence type="ECO:0000313" key="3">
    <source>
        <dbReference type="Proteomes" id="UP000215215"/>
    </source>
</evidence>
<comment type="caution">
    <text evidence="2">The sequence shown here is derived from an EMBL/GenBank/DDBJ whole genome shotgun (WGS) entry which is preliminary data.</text>
</comment>
<protein>
    <recommendedName>
        <fullName evidence="1">Mce/MlaD domain-containing protein</fullName>
    </recommendedName>
</protein>
<name>A0A235BQ36_UNCW3</name>
<feature type="domain" description="Mce/MlaD" evidence="1">
    <location>
        <begin position="34"/>
        <end position="92"/>
    </location>
</feature>
<reference evidence="2 3" key="1">
    <citation type="submission" date="2017-07" db="EMBL/GenBank/DDBJ databases">
        <title>Recovery of genomes from metagenomes via a dereplication, aggregation, and scoring strategy.</title>
        <authorList>
            <person name="Sieber C.M."/>
            <person name="Probst A.J."/>
            <person name="Sharrar A."/>
            <person name="Thomas B.C."/>
            <person name="Hess M."/>
            <person name="Tringe S.G."/>
            <person name="Banfield J.F."/>
        </authorList>
    </citation>
    <scope>NUCLEOTIDE SEQUENCE [LARGE SCALE GENOMIC DNA]</scope>
    <source>
        <strain evidence="2">JGI_Cruoil_03_44_89</strain>
    </source>
</reference>